<dbReference type="GeneID" id="78391655"/>
<evidence type="ECO:0000313" key="1">
    <source>
        <dbReference type="EMBL" id="AVM48273.1"/>
    </source>
</evidence>
<sequence>MKIKNIMKDIIDSERSWMYEIIDNDICLMNPEGTIVYRIPYDEFMINIDYLKKKTMRVLFAKHDLEEVNLLPQEKQINKIKCNIFRNNRINIHCSKNLLKNFNTKSSTFWCEGEQHPIYIKEDEKIVGLVMPIRFRK</sequence>
<organism evidence="1 2">
    <name type="scientific">Mogibacterium diversum</name>
    <dbReference type="NCBI Taxonomy" id="114527"/>
    <lineage>
        <taxon>Bacteria</taxon>
        <taxon>Bacillati</taxon>
        <taxon>Bacillota</taxon>
        <taxon>Clostridia</taxon>
        <taxon>Peptostreptococcales</taxon>
        <taxon>Anaerovoracaceae</taxon>
        <taxon>Mogibacterium</taxon>
    </lineage>
</organism>
<evidence type="ECO:0000313" key="2">
    <source>
        <dbReference type="Proteomes" id="UP000237883"/>
    </source>
</evidence>
<protein>
    <submittedName>
        <fullName evidence="1">Uncharacterized protein</fullName>
    </submittedName>
</protein>
<name>A0A2S0L4U7_9FIRM</name>
<dbReference type="RefSeq" id="WP_106057346.1">
    <property type="nucleotide sequence ID" value="NZ_CP027228.1"/>
</dbReference>
<proteinExistence type="predicted"/>
<dbReference type="EMBL" id="CP027228">
    <property type="protein sequence ID" value="AVM48273.1"/>
    <property type="molecule type" value="Genomic_DNA"/>
</dbReference>
<dbReference type="Proteomes" id="UP000237883">
    <property type="component" value="Chromosome"/>
</dbReference>
<gene>
    <name evidence="1" type="ORF">C5Q96_05195</name>
</gene>
<reference evidence="2" key="1">
    <citation type="submission" date="2018-02" db="EMBL/GenBank/DDBJ databases">
        <authorList>
            <person name="Holder M.E."/>
            <person name="Ajami N.J."/>
            <person name="Petrosino J.F."/>
        </authorList>
    </citation>
    <scope>NUCLEOTIDE SEQUENCE [LARGE SCALE GENOMIC DNA]</scope>
    <source>
        <strain evidence="2">CCUG 47132</strain>
    </source>
</reference>
<accession>A0A2S0L4U7</accession>
<dbReference type="KEGG" id="mdv:C5Q96_05195"/>
<keyword evidence="2" id="KW-1185">Reference proteome</keyword>
<dbReference type="AlphaFoldDB" id="A0A2S0L4U7"/>